<proteinExistence type="predicted"/>
<evidence type="ECO:0000256" key="1">
    <source>
        <dbReference type="SAM" id="MobiDB-lite"/>
    </source>
</evidence>
<feature type="region of interest" description="Disordered" evidence="1">
    <location>
        <begin position="366"/>
        <end position="388"/>
    </location>
</feature>
<accession>A0A0X1KMG6</accession>
<dbReference type="OrthoDB" id="86179at2157"/>
<sequence length="639" mass="70033">MQTKSLSLFIVLILLLSIAAAGCIGGEGGGTTSSQSPEGSQASSSSTGSGATTSSSSEHTTTESSGITETTAPSETNTEHASWTNPWDAHNPVKVNERDYYITSLRYTLSISYNNGPKQSFEIRKERGYAQIHVYADNNGQKEDLGTFQVFAYHGKIAPLDNTSLYTLEYWIFVKEQTEEADLYFLAPVLDFSAMYSGKVVAVDIVNGPYRYFWSNPAALGMYDKMPYQEGDLSDALSDIDPTMYSVWMGVIGSSLWTGLEEHDLLTPGQYDWSGMGVSYHYKITPNGEVTFDDKSFRVADVEWSYSFMGVSASGKGKIAPALPIPVEFEGTFGGPAVEIPGWARFKLEDLKLSESIGSLSYEGLTPTETQTQSESQSPTQTTTTTSQVQTLSDNWQLAWDASKPITINGKDYIVKEVTFDADYHVSGGSHVRMLIRKGYHETKLNGEDVYALYAILKIGGETYNYTVYVEPSYLSEYTSGILWVPTVYDMINGPDFVKLEITGPSCHYVMDEQGNIEGDSGCGYISDDFQQYNMILSYPTGFYGGIYGDVLTYVTLTSNGQGYTVEPGDDVSIAGMDFKTYKIIWNGVVQGGLAQANGGTIVAPELPFPVEVTASVSMPGMGGWYIHMKLTDIELEVQ</sequence>
<protein>
    <submittedName>
        <fullName evidence="2">Uncharacterized protein</fullName>
    </submittedName>
</protein>
<name>A0A0X1KMG6_9EURY</name>
<dbReference type="Proteomes" id="UP000062043">
    <property type="component" value="Chromosome"/>
</dbReference>
<dbReference type="RefSeq" id="WP_062373548.1">
    <property type="nucleotide sequence ID" value="NZ_CP007140.1"/>
</dbReference>
<evidence type="ECO:0000313" key="3">
    <source>
        <dbReference type="Proteomes" id="UP000062043"/>
    </source>
</evidence>
<evidence type="ECO:0000313" key="2">
    <source>
        <dbReference type="EMBL" id="AJC72462.1"/>
    </source>
</evidence>
<gene>
    <name evidence="2" type="ORF">X802_10090</name>
</gene>
<dbReference type="PROSITE" id="PS51257">
    <property type="entry name" value="PROKAR_LIPOPROTEIN"/>
    <property type="match status" value="1"/>
</dbReference>
<feature type="region of interest" description="Disordered" evidence="1">
    <location>
        <begin position="29"/>
        <end position="89"/>
    </location>
</feature>
<dbReference type="STRING" id="1432656.X802_10090"/>
<dbReference type="PATRIC" id="fig|1432656.3.peg.1972"/>
<dbReference type="GeneID" id="27136000"/>
<feature type="compositionally biased region" description="Polar residues" evidence="1">
    <location>
        <begin position="72"/>
        <end position="85"/>
    </location>
</feature>
<reference evidence="2 3" key="1">
    <citation type="submission" date="2014-01" db="EMBL/GenBank/DDBJ databases">
        <title>Genome sequencing of Thermococcus guaymasensis.</title>
        <authorList>
            <person name="Zhang X."/>
            <person name="Alvare G."/>
            <person name="Fristensky B."/>
            <person name="Chen L."/>
            <person name="Suen T."/>
            <person name="Chen Q."/>
            <person name="Ma K."/>
        </authorList>
    </citation>
    <scope>NUCLEOTIDE SEQUENCE [LARGE SCALE GENOMIC DNA]</scope>
    <source>
        <strain evidence="2 3">DSM 11113</strain>
    </source>
</reference>
<dbReference type="AlphaFoldDB" id="A0A0X1KMG6"/>
<dbReference type="EMBL" id="CP007140">
    <property type="protein sequence ID" value="AJC72462.1"/>
    <property type="molecule type" value="Genomic_DNA"/>
</dbReference>
<keyword evidence="3" id="KW-1185">Reference proteome</keyword>
<dbReference type="KEGG" id="tgy:X802_10090"/>
<organism evidence="2 3">
    <name type="scientific">Thermococcus guaymasensis DSM 11113</name>
    <dbReference type="NCBI Taxonomy" id="1432656"/>
    <lineage>
        <taxon>Archaea</taxon>
        <taxon>Methanobacteriati</taxon>
        <taxon>Methanobacteriota</taxon>
        <taxon>Thermococci</taxon>
        <taxon>Thermococcales</taxon>
        <taxon>Thermococcaceae</taxon>
        <taxon>Thermococcus</taxon>
    </lineage>
</organism>
<feature type="compositionally biased region" description="Low complexity" evidence="1">
    <location>
        <begin position="32"/>
        <end position="71"/>
    </location>
</feature>